<feature type="region of interest" description="Disordered" evidence="1">
    <location>
        <begin position="51"/>
        <end position="81"/>
    </location>
</feature>
<evidence type="ECO:0000313" key="3">
    <source>
        <dbReference type="EMBL" id="CAH0563668.1"/>
    </source>
</evidence>
<evidence type="ECO:0000313" key="4">
    <source>
        <dbReference type="Proteomes" id="UP001154078"/>
    </source>
</evidence>
<proteinExistence type="predicted"/>
<accession>A0A9P0FMZ7</accession>
<feature type="compositionally biased region" description="Basic residues" evidence="1">
    <location>
        <begin position="198"/>
        <end position="208"/>
    </location>
</feature>
<feature type="region of interest" description="Disordered" evidence="1">
    <location>
        <begin position="161"/>
        <end position="211"/>
    </location>
</feature>
<keyword evidence="4" id="KW-1185">Reference proteome</keyword>
<feature type="region of interest" description="Disordered" evidence="1">
    <location>
        <begin position="1302"/>
        <end position="1346"/>
    </location>
</feature>
<dbReference type="EMBL" id="OV121140">
    <property type="protein sequence ID" value="CAH0563668.1"/>
    <property type="molecule type" value="Genomic_DNA"/>
</dbReference>
<dbReference type="OrthoDB" id="6784809at2759"/>
<gene>
    <name evidence="3" type="ORF">MELIAE_LOCUS12429</name>
</gene>
<name>A0A9P0FMZ7_BRAAE</name>
<feature type="region of interest" description="Disordered" evidence="1">
    <location>
        <begin position="104"/>
        <end position="149"/>
    </location>
</feature>
<feature type="chain" id="PRO_5040116071" evidence="2">
    <location>
        <begin position="21"/>
        <end position="1557"/>
    </location>
</feature>
<feature type="region of interest" description="Disordered" evidence="1">
    <location>
        <begin position="829"/>
        <end position="854"/>
    </location>
</feature>
<feature type="region of interest" description="Disordered" evidence="1">
    <location>
        <begin position="698"/>
        <end position="721"/>
    </location>
</feature>
<evidence type="ECO:0000256" key="1">
    <source>
        <dbReference type="SAM" id="MobiDB-lite"/>
    </source>
</evidence>
<feature type="compositionally biased region" description="Low complexity" evidence="1">
    <location>
        <begin position="112"/>
        <end position="126"/>
    </location>
</feature>
<feature type="compositionally biased region" description="Basic and acidic residues" evidence="1">
    <location>
        <begin position="1302"/>
        <end position="1316"/>
    </location>
</feature>
<sequence>MAKMRLKFIILLVIFPGVPCTIPGIPPEDLPALAESYLKYSQERMQLQLAAQQAKLHPPQLQAPQDENNQQMEQPQEQEPEVQFFDEEDNFQNFPMMNQETQEISPRGFDAPPTEMQPPQEMPPNQEEGRLFQPEPEPMRREDTDSEQAQQQEFLNNFWANTNNNWNSQAPENFVMDTNGERPTETNQESRAADPTLHHHHHHSHSKGIHGYQSSAVVTPVIVTPAISHGYSGHSVINQGFGGNGAINQGYGGHGAFHQGYSGQSGINQAYEAYGGHSPLVPYSAGVHSQLAPVHSTNVHITNVNSQSSVSPVQHGGYVKSPHEEMDHEPIIGMESPHFTEDIVGMKSPDFNEGIVGEAEPDQSMNIEEPNSNADVNEPVDRKFEEAQLGRGLMLPPGLLHLPLLHAPTLLPTLPLLPHARASVIDPFAHANMQNMQNLQNIKNMQNAAKFYDKMNKDSANFAKNNKQLIENAKKERELFAKNFDEPKKSLFPNTTPKPLFPTTNAQPKPLFPTASDSQPKPLFPFFQKPAEQTKPALNNNVDLSKFGSNIFNTPPTADTTPKSLFDRFAGKNSESKPPALFDLSKFDKSHIKRQADVPETVDGKIPVQVVEGPVKIIHPKEDHVGSPYLFDIPININREAERYSRSNPNYLNMAKEITDHALSSIVNAGKLFQGPKDQKPLENLNIASDITKKALETAQAASNDDEESASPTQGWKNSKVAGTNLDEFKKTMSELQESDTNLSEQKLQVSGDGKAGGLNMAQSIVQGDLNKEKTPKVAGTNLDEFKEIMSELQESDTKLSDEERQILGAINEDYMRNNQNQDGYMMKRQAGKKSKNDTKESKNTKDTEDFKECDKDCSDDVLESILGAQQQTKDQESLDEAKISTDKQLKKIIKNQKDFHKGKMSQESIDDLLNKQKDVIKELKRSQVDDDLIMIGNIGDGVMKDMDESKKITKRSIRTSSSKNLLPIHKHHMIKREEPTPFQDLITDPKTKIDMPKTLDHIGSVARHLFEDETAPIFHFRNLVGSAQNSAMSAMKIPPKQLFIPTTYSIVQDKDLEGKNQPVVGAVNPQMFSRMGGVESEPLAQQTDSKDFGKMFSGFTSTFDRVGSAIKQSIANGRQTLIHVNEAANNAKSAIQTMHNLKPKLVKTEHVDNKSKSTMISPRILDINIDDEQVGASQPSTDPQSTDLLKFGDVFDAVGFSKPDEKLEMERIVFTSNEPPVVYRNKSKVKASPTALRSILKMQHKDLNKMEKTVSNLDQAERTVGATNLEDFMGQMKEHMDDMHEIADKHEQDLLQKKQERIKGTKSRASFEEHQKRLRMGKGKKYDHLLQKKHQKSKNKPMNTNYYRSSEDVAATLPKKNDNKEIPSEDLRVGLELPPELLHPYMGLPELTQYVNQAEQTKLKFNEDQGDNLQTEHKEFKQKPIKSYYRSAENDVDEEHRQHSSSKLVLGNPAIQKYLNNDKLTSEQKSILQATNAINFEKMFKEAKNQEEKSIVKRQLPEPEPSQRTSMVMSKIMKKPFMGRPSDEKYHEYYSEYNNMENPQPYTAYEQNVQYV</sequence>
<feature type="compositionally biased region" description="Low complexity" evidence="1">
    <location>
        <begin position="51"/>
        <end position="75"/>
    </location>
</feature>
<feature type="signal peptide" evidence="2">
    <location>
        <begin position="1"/>
        <end position="20"/>
    </location>
</feature>
<keyword evidence="2" id="KW-0732">Signal</keyword>
<evidence type="ECO:0000256" key="2">
    <source>
        <dbReference type="SAM" id="SignalP"/>
    </source>
</evidence>
<protein>
    <submittedName>
        <fullName evidence="3">Uncharacterized protein</fullName>
    </submittedName>
</protein>
<reference evidence="3" key="1">
    <citation type="submission" date="2021-12" db="EMBL/GenBank/DDBJ databases">
        <authorList>
            <person name="King R."/>
        </authorList>
    </citation>
    <scope>NUCLEOTIDE SEQUENCE</scope>
</reference>
<organism evidence="3 4">
    <name type="scientific">Brassicogethes aeneus</name>
    <name type="common">Rape pollen beetle</name>
    <name type="synonym">Meligethes aeneus</name>
    <dbReference type="NCBI Taxonomy" id="1431903"/>
    <lineage>
        <taxon>Eukaryota</taxon>
        <taxon>Metazoa</taxon>
        <taxon>Ecdysozoa</taxon>
        <taxon>Arthropoda</taxon>
        <taxon>Hexapoda</taxon>
        <taxon>Insecta</taxon>
        <taxon>Pterygota</taxon>
        <taxon>Neoptera</taxon>
        <taxon>Endopterygota</taxon>
        <taxon>Coleoptera</taxon>
        <taxon>Polyphaga</taxon>
        <taxon>Cucujiformia</taxon>
        <taxon>Nitidulidae</taxon>
        <taxon>Meligethinae</taxon>
        <taxon>Brassicogethes</taxon>
    </lineage>
</organism>
<feature type="compositionally biased region" description="Basic and acidic residues" evidence="1">
    <location>
        <begin position="835"/>
        <end position="854"/>
    </location>
</feature>
<dbReference type="Proteomes" id="UP001154078">
    <property type="component" value="Chromosome 9"/>
</dbReference>